<evidence type="ECO:0000256" key="2">
    <source>
        <dbReference type="ARBA" id="ARBA00009142"/>
    </source>
</evidence>
<dbReference type="Pfam" id="PF01925">
    <property type="entry name" value="TauE"/>
    <property type="match status" value="1"/>
</dbReference>
<keyword evidence="3 6" id="KW-0812">Transmembrane</keyword>
<dbReference type="PANTHER" id="PTHR43483">
    <property type="entry name" value="MEMBRANE TRANSPORTER PROTEIN HI_0806-RELATED"/>
    <property type="match status" value="1"/>
</dbReference>
<dbReference type="OrthoDB" id="457670at2"/>
<protein>
    <recommendedName>
        <fullName evidence="6">Probable membrane transporter protein</fullName>
    </recommendedName>
</protein>
<accession>A0A1H8V7S3</accession>
<keyword evidence="5 6" id="KW-0472">Membrane</keyword>
<dbReference type="GO" id="GO:0005886">
    <property type="term" value="C:plasma membrane"/>
    <property type="evidence" value="ECO:0007669"/>
    <property type="project" value="UniProtKB-SubCell"/>
</dbReference>
<keyword evidence="4 6" id="KW-1133">Transmembrane helix</keyword>
<dbReference type="AlphaFoldDB" id="A0A1H8V7S3"/>
<evidence type="ECO:0000313" key="8">
    <source>
        <dbReference type="Proteomes" id="UP000199657"/>
    </source>
</evidence>
<dbReference type="STRING" id="406100.SAMN04488052_11018"/>
<name>A0A1H8V7S3_9GAMM</name>
<feature type="transmembrane region" description="Helical" evidence="6">
    <location>
        <begin position="213"/>
        <end position="232"/>
    </location>
</feature>
<sequence>MLTTLLVFLVAGAVAGLIGGLFGLGGGVVMVPVLLVVFAAQGVSDAVIMHMAVGSSLAVIVLTSLSSVRAHHGLGGVLWPVFGRLVAGIVVGALLGAWLADNLSTAALQNVFAVFLVLVAVKMGLDLNPPASGREPGAIGMTAAGGVIGNLSALVGIGGGTLTVPFLSWCGVAMRQAVGTSAACGLPIALAGAAGFMLTGWGRPDLPALATGYVYWPAVAGMAVASVLTAPYGARLAHRLPGGLLKRLFALLLAVVALRLLLG</sequence>
<evidence type="ECO:0000256" key="1">
    <source>
        <dbReference type="ARBA" id="ARBA00004141"/>
    </source>
</evidence>
<keyword evidence="8" id="KW-1185">Reference proteome</keyword>
<feature type="transmembrane region" description="Helical" evidence="6">
    <location>
        <begin position="46"/>
        <end position="65"/>
    </location>
</feature>
<evidence type="ECO:0000256" key="5">
    <source>
        <dbReference type="ARBA" id="ARBA00023136"/>
    </source>
</evidence>
<dbReference type="EMBL" id="FOEG01000010">
    <property type="protein sequence ID" value="SEP10838.1"/>
    <property type="molecule type" value="Genomic_DNA"/>
</dbReference>
<evidence type="ECO:0000313" key="7">
    <source>
        <dbReference type="EMBL" id="SEP10838.1"/>
    </source>
</evidence>
<organism evidence="7 8">
    <name type="scientific">Aquisalimonas asiatica</name>
    <dbReference type="NCBI Taxonomy" id="406100"/>
    <lineage>
        <taxon>Bacteria</taxon>
        <taxon>Pseudomonadati</taxon>
        <taxon>Pseudomonadota</taxon>
        <taxon>Gammaproteobacteria</taxon>
        <taxon>Chromatiales</taxon>
        <taxon>Ectothiorhodospiraceae</taxon>
        <taxon>Aquisalimonas</taxon>
    </lineage>
</organism>
<proteinExistence type="inferred from homology"/>
<comment type="subcellular location">
    <subcellularLocation>
        <location evidence="6">Cell membrane</location>
        <topology evidence="6">Multi-pass membrane protein</topology>
    </subcellularLocation>
    <subcellularLocation>
        <location evidence="1">Membrane</location>
        <topology evidence="1">Multi-pass membrane protein</topology>
    </subcellularLocation>
</comment>
<feature type="transmembrane region" description="Helical" evidence="6">
    <location>
        <begin position="7"/>
        <end position="40"/>
    </location>
</feature>
<feature type="transmembrane region" description="Helical" evidence="6">
    <location>
        <begin position="177"/>
        <end position="201"/>
    </location>
</feature>
<evidence type="ECO:0000256" key="4">
    <source>
        <dbReference type="ARBA" id="ARBA00022989"/>
    </source>
</evidence>
<reference evidence="7 8" key="1">
    <citation type="submission" date="2016-10" db="EMBL/GenBank/DDBJ databases">
        <authorList>
            <person name="de Groot N.N."/>
        </authorList>
    </citation>
    <scope>NUCLEOTIDE SEQUENCE [LARGE SCALE GENOMIC DNA]</scope>
    <source>
        <strain evidence="7 8">CGMCC 1.6291</strain>
    </source>
</reference>
<keyword evidence="6" id="KW-1003">Cell membrane</keyword>
<gene>
    <name evidence="7" type="ORF">SAMN04488052_11018</name>
</gene>
<feature type="transmembrane region" description="Helical" evidence="6">
    <location>
        <begin position="77"/>
        <end position="100"/>
    </location>
</feature>
<dbReference type="RefSeq" id="WP_091645654.1">
    <property type="nucleotide sequence ID" value="NZ_FOEG01000010.1"/>
</dbReference>
<evidence type="ECO:0000256" key="6">
    <source>
        <dbReference type="RuleBase" id="RU363041"/>
    </source>
</evidence>
<dbReference type="PANTHER" id="PTHR43483:SF3">
    <property type="entry name" value="MEMBRANE TRANSPORTER PROTEIN HI_0806-RELATED"/>
    <property type="match status" value="1"/>
</dbReference>
<feature type="transmembrane region" description="Helical" evidence="6">
    <location>
        <begin position="244"/>
        <end position="262"/>
    </location>
</feature>
<comment type="similarity">
    <text evidence="2 6">Belongs to the 4-toluene sulfonate uptake permease (TSUP) (TC 2.A.102) family.</text>
</comment>
<evidence type="ECO:0000256" key="3">
    <source>
        <dbReference type="ARBA" id="ARBA00022692"/>
    </source>
</evidence>
<dbReference type="Proteomes" id="UP000199657">
    <property type="component" value="Unassembled WGS sequence"/>
</dbReference>
<dbReference type="InterPro" id="IPR002781">
    <property type="entry name" value="TM_pro_TauE-like"/>
</dbReference>